<dbReference type="InterPro" id="IPR007487">
    <property type="entry name" value="ABC_transpt-TYRBP-like"/>
</dbReference>
<protein>
    <submittedName>
        <fullName evidence="2">Putative ABC transport system substrate-binding protein</fullName>
    </submittedName>
</protein>
<proteinExistence type="predicted"/>
<sequence length="323" mass="33087">MSMFRSGRPAALLSAALLSASVLATPALAESKYVAVTAIVEHPALNAIRDGVKEGLKAQGFPDVKFTYESAQGSPATAAQIARKLVGEKPDAIVAIATPSAQAVATATRDIPLIFSAVTDPVSAKLVPSLDPSGTNVTGLSDMLPLDEHLDLIRAFLPNAKKIGVPYNPGESNAVSLINALKKAGPAAGFEIVTAAANKSSDVLAATQSLVGKVDAIYTLTDNTIVSALESVVKVGNDNKIPVFAADIDSVERGAVAAVGFDYHDLGIQTATVVARVLKGEKPGSIATRTASSSKLSVNKKAAAAQGVTIPDAVLKRATKVID</sequence>
<reference evidence="2 3" key="1">
    <citation type="submission" date="2020-08" db="EMBL/GenBank/DDBJ databases">
        <title>Genomic Encyclopedia of Type Strains, Phase IV (KMG-IV): sequencing the most valuable type-strain genomes for metagenomic binning, comparative biology and taxonomic classification.</title>
        <authorList>
            <person name="Goeker M."/>
        </authorList>
    </citation>
    <scope>NUCLEOTIDE SEQUENCE [LARGE SCALE GENOMIC DNA]</scope>
    <source>
        <strain evidence="2 3">DSM 11590</strain>
    </source>
</reference>
<dbReference type="RefSeq" id="WP_221443485.1">
    <property type="nucleotide sequence ID" value="NZ_JACIIX010000008.1"/>
</dbReference>
<feature type="signal peptide" evidence="1">
    <location>
        <begin position="1"/>
        <end position="29"/>
    </location>
</feature>
<dbReference type="PANTHER" id="PTHR35271">
    <property type="entry name" value="ABC TRANSPORTER, SUBSTRATE-BINDING LIPOPROTEIN-RELATED"/>
    <property type="match status" value="1"/>
</dbReference>
<dbReference type="Gene3D" id="3.40.50.2300">
    <property type="match status" value="2"/>
</dbReference>
<evidence type="ECO:0000256" key="1">
    <source>
        <dbReference type="SAM" id="SignalP"/>
    </source>
</evidence>
<dbReference type="AlphaFoldDB" id="A0A7W9ZGB6"/>
<evidence type="ECO:0000313" key="2">
    <source>
        <dbReference type="EMBL" id="MBB6210966.1"/>
    </source>
</evidence>
<keyword evidence="3" id="KW-1185">Reference proteome</keyword>
<dbReference type="PANTHER" id="PTHR35271:SF1">
    <property type="entry name" value="ABC TRANSPORTER, SUBSTRATE-BINDING LIPOPROTEIN"/>
    <property type="match status" value="1"/>
</dbReference>
<gene>
    <name evidence="2" type="ORF">FHS48_002396</name>
</gene>
<evidence type="ECO:0000313" key="3">
    <source>
        <dbReference type="Proteomes" id="UP000544872"/>
    </source>
</evidence>
<name>A0A7W9ZGB6_NOVIT</name>
<dbReference type="EMBL" id="JACIIX010000008">
    <property type="protein sequence ID" value="MBB6210966.1"/>
    <property type="molecule type" value="Genomic_DNA"/>
</dbReference>
<dbReference type="SUPFAM" id="SSF53822">
    <property type="entry name" value="Periplasmic binding protein-like I"/>
    <property type="match status" value="1"/>
</dbReference>
<dbReference type="Pfam" id="PF04392">
    <property type="entry name" value="ABC_sub_bind"/>
    <property type="match status" value="1"/>
</dbReference>
<keyword evidence="1" id="KW-0732">Signal</keyword>
<dbReference type="Proteomes" id="UP000544872">
    <property type="component" value="Unassembled WGS sequence"/>
</dbReference>
<dbReference type="InterPro" id="IPR028082">
    <property type="entry name" value="Peripla_BP_I"/>
</dbReference>
<feature type="chain" id="PRO_5031111049" evidence="1">
    <location>
        <begin position="30"/>
        <end position="323"/>
    </location>
</feature>
<dbReference type="CDD" id="cd06325">
    <property type="entry name" value="PBP1_ABC_unchar_transporter"/>
    <property type="match status" value="1"/>
</dbReference>
<comment type="caution">
    <text evidence="2">The sequence shown here is derived from an EMBL/GenBank/DDBJ whole genome shotgun (WGS) entry which is preliminary data.</text>
</comment>
<accession>A0A7W9ZGB6</accession>
<organism evidence="2 3">
    <name type="scientific">Novispirillum itersonii</name>
    <name type="common">Aquaspirillum itersonii</name>
    <dbReference type="NCBI Taxonomy" id="189"/>
    <lineage>
        <taxon>Bacteria</taxon>
        <taxon>Pseudomonadati</taxon>
        <taxon>Pseudomonadota</taxon>
        <taxon>Alphaproteobacteria</taxon>
        <taxon>Rhodospirillales</taxon>
        <taxon>Novispirillaceae</taxon>
        <taxon>Novispirillum</taxon>
    </lineage>
</organism>